<comment type="caution">
    <text evidence="1">The sequence shown here is derived from an EMBL/GenBank/DDBJ whole genome shotgun (WGS) entry which is preliminary data.</text>
</comment>
<sequence length="68" mass="7742">MYFWFISIVESHNELVLDEPRKDAMVRLLPLGERCLNPIDRGSGLRVGKGFRDSDDLESESHPALIPC</sequence>
<evidence type="ECO:0000313" key="1">
    <source>
        <dbReference type="EMBL" id="KAL1560076.1"/>
    </source>
</evidence>
<evidence type="ECO:0000313" key="2">
    <source>
        <dbReference type="Proteomes" id="UP001567538"/>
    </source>
</evidence>
<dbReference type="Proteomes" id="UP001567538">
    <property type="component" value="Unassembled WGS sequence"/>
</dbReference>
<keyword evidence="2" id="KW-1185">Reference proteome</keyword>
<gene>
    <name evidence="1" type="ORF">AAHA92_10338</name>
</gene>
<dbReference type="EMBL" id="JBEAFC010000004">
    <property type="protein sequence ID" value="KAL1560076.1"/>
    <property type="molecule type" value="Genomic_DNA"/>
</dbReference>
<dbReference type="AlphaFoldDB" id="A0ABD1HUF3"/>
<proteinExistence type="predicted"/>
<accession>A0ABD1HUF3</accession>
<reference evidence="1 2" key="1">
    <citation type="submission" date="2024-06" db="EMBL/GenBank/DDBJ databases">
        <title>A chromosome level genome sequence of Diviner's sage (Salvia divinorum).</title>
        <authorList>
            <person name="Ford S.A."/>
            <person name="Ro D.-K."/>
            <person name="Ness R.W."/>
            <person name="Phillips M.A."/>
        </authorList>
    </citation>
    <scope>NUCLEOTIDE SEQUENCE [LARGE SCALE GENOMIC DNA]</scope>
    <source>
        <strain evidence="1">SAF-2024a</strain>
        <tissue evidence="1">Leaf</tissue>
    </source>
</reference>
<protein>
    <submittedName>
        <fullName evidence="1">Uncharacterized protein</fullName>
    </submittedName>
</protein>
<organism evidence="1 2">
    <name type="scientific">Salvia divinorum</name>
    <name type="common">Maria pastora</name>
    <name type="synonym">Diviner's sage</name>
    <dbReference type="NCBI Taxonomy" id="28513"/>
    <lineage>
        <taxon>Eukaryota</taxon>
        <taxon>Viridiplantae</taxon>
        <taxon>Streptophyta</taxon>
        <taxon>Embryophyta</taxon>
        <taxon>Tracheophyta</taxon>
        <taxon>Spermatophyta</taxon>
        <taxon>Magnoliopsida</taxon>
        <taxon>eudicotyledons</taxon>
        <taxon>Gunneridae</taxon>
        <taxon>Pentapetalae</taxon>
        <taxon>asterids</taxon>
        <taxon>lamiids</taxon>
        <taxon>Lamiales</taxon>
        <taxon>Lamiaceae</taxon>
        <taxon>Nepetoideae</taxon>
        <taxon>Mentheae</taxon>
        <taxon>Salviinae</taxon>
        <taxon>Salvia</taxon>
        <taxon>Salvia subgen. Calosphace</taxon>
    </lineage>
</organism>
<name>A0ABD1HUF3_SALDI</name>